<evidence type="ECO:0000313" key="3">
    <source>
        <dbReference type="Proteomes" id="UP000054498"/>
    </source>
</evidence>
<evidence type="ECO:0000313" key="2">
    <source>
        <dbReference type="EMBL" id="KIZ05497.1"/>
    </source>
</evidence>
<protein>
    <submittedName>
        <fullName evidence="2">Uncharacterized protein</fullName>
    </submittedName>
</protein>
<dbReference type="RefSeq" id="XP_013904516.1">
    <property type="nucleotide sequence ID" value="XM_014049062.1"/>
</dbReference>
<sequence length="109" mass="11506">MARTAMAAAALLLFVGAAMAAIDCSSVAGCTACTYSTSEKKGLKLMCTACADGAYVLKGKKGRCDCAQGHFSRFANGTQLGHCRPVLKNHVADTGKINNNDNIIWEWFA</sequence>
<evidence type="ECO:0000256" key="1">
    <source>
        <dbReference type="SAM" id="SignalP"/>
    </source>
</evidence>
<dbReference type="Proteomes" id="UP000054498">
    <property type="component" value="Unassembled WGS sequence"/>
</dbReference>
<name>A0A0D2MYS6_9CHLO</name>
<reference evidence="2 3" key="1">
    <citation type="journal article" date="2013" name="BMC Genomics">
        <title>Reconstruction of the lipid metabolism for the microalga Monoraphidium neglectum from its genome sequence reveals characteristics suitable for biofuel production.</title>
        <authorList>
            <person name="Bogen C."/>
            <person name="Al-Dilaimi A."/>
            <person name="Albersmeier A."/>
            <person name="Wichmann J."/>
            <person name="Grundmann M."/>
            <person name="Rupp O."/>
            <person name="Lauersen K.J."/>
            <person name="Blifernez-Klassen O."/>
            <person name="Kalinowski J."/>
            <person name="Goesmann A."/>
            <person name="Mussgnug J.H."/>
            <person name="Kruse O."/>
        </authorList>
    </citation>
    <scope>NUCLEOTIDE SEQUENCE [LARGE SCALE GENOMIC DNA]</scope>
    <source>
        <strain evidence="2 3">SAG 48.87</strain>
    </source>
</reference>
<feature type="chain" id="PRO_5002265116" evidence="1">
    <location>
        <begin position="21"/>
        <end position="109"/>
    </location>
</feature>
<dbReference type="AlphaFoldDB" id="A0A0D2MYS6"/>
<keyword evidence="1" id="KW-0732">Signal</keyword>
<dbReference type="KEGG" id="mng:MNEG_2464"/>
<dbReference type="EMBL" id="KK100498">
    <property type="protein sequence ID" value="KIZ05497.1"/>
    <property type="molecule type" value="Genomic_DNA"/>
</dbReference>
<proteinExistence type="predicted"/>
<keyword evidence="3" id="KW-1185">Reference proteome</keyword>
<gene>
    <name evidence="2" type="ORF">MNEG_2464</name>
</gene>
<dbReference type="OrthoDB" id="560735at2759"/>
<organism evidence="2 3">
    <name type="scientific">Monoraphidium neglectum</name>
    <dbReference type="NCBI Taxonomy" id="145388"/>
    <lineage>
        <taxon>Eukaryota</taxon>
        <taxon>Viridiplantae</taxon>
        <taxon>Chlorophyta</taxon>
        <taxon>core chlorophytes</taxon>
        <taxon>Chlorophyceae</taxon>
        <taxon>CS clade</taxon>
        <taxon>Sphaeropleales</taxon>
        <taxon>Selenastraceae</taxon>
        <taxon>Monoraphidium</taxon>
    </lineage>
</organism>
<dbReference type="GeneID" id="25735342"/>
<accession>A0A0D2MYS6</accession>
<feature type="signal peptide" evidence="1">
    <location>
        <begin position="1"/>
        <end position="20"/>
    </location>
</feature>